<evidence type="ECO:0000256" key="4">
    <source>
        <dbReference type="ARBA" id="ARBA00023136"/>
    </source>
</evidence>
<feature type="compositionally biased region" description="Pro residues" evidence="5">
    <location>
        <begin position="385"/>
        <end position="394"/>
    </location>
</feature>
<dbReference type="Gene3D" id="1.10.287.1260">
    <property type="match status" value="1"/>
</dbReference>
<dbReference type="AlphaFoldDB" id="A0A4U1JBE6"/>
<dbReference type="OrthoDB" id="9792218at2"/>
<keyword evidence="9" id="KW-1185">Reference proteome</keyword>
<feature type="transmembrane region" description="Helical" evidence="6">
    <location>
        <begin position="27"/>
        <end position="52"/>
    </location>
</feature>
<dbReference type="InterPro" id="IPR023408">
    <property type="entry name" value="MscS_beta-dom_sf"/>
</dbReference>
<evidence type="ECO:0000259" key="7">
    <source>
        <dbReference type="Pfam" id="PF00924"/>
    </source>
</evidence>
<protein>
    <submittedName>
        <fullName evidence="8">Mechanosensitive ion channel</fullName>
    </submittedName>
</protein>
<dbReference type="InterPro" id="IPR006685">
    <property type="entry name" value="MscS_channel_2nd"/>
</dbReference>
<comment type="subcellular location">
    <subcellularLocation>
        <location evidence="1">Membrane</location>
    </subcellularLocation>
</comment>
<dbReference type="GO" id="GO:0016020">
    <property type="term" value="C:membrane"/>
    <property type="evidence" value="ECO:0007669"/>
    <property type="project" value="UniProtKB-SubCell"/>
</dbReference>
<evidence type="ECO:0000256" key="6">
    <source>
        <dbReference type="SAM" id="Phobius"/>
    </source>
</evidence>
<dbReference type="Pfam" id="PF00924">
    <property type="entry name" value="MS_channel_2nd"/>
    <property type="match status" value="1"/>
</dbReference>
<reference evidence="8 9" key="1">
    <citation type="submission" date="2019-04" db="EMBL/GenBank/DDBJ databases">
        <authorList>
            <person name="Li Y."/>
            <person name="Wang J."/>
        </authorList>
    </citation>
    <scope>NUCLEOTIDE SEQUENCE [LARGE SCALE GENOMIC DNA]</scope>
    <source>
        <strain evidence="8 9">DSM 14668</strain>
    </source>
</reference>
<gene>
    <name evidence="8" type="ORF">E8A74_20795</name>
</gene>
<evidence type="ECO:0000313" key="8">
    <source>
        <dbReference type="EMBL" id="TKD05244.1"/>
    </source>
</evidence>
<evidence type="ECO:0000256" key="3">
    <source>
        <dbReference type="ARBA" id="ARBA00022989"/>
    </source>
</evidence>
<evidence type="ECO:0000256" key="5">
    <source>
        <dbReference type="SAM" id="MobiDB-lite"/>
    </source>
</evidence>
<proteinExistence type="predicted"/>
<sequence>MGALAAEGDVASRASWILHRETPFGLLAWQALVVLVAPVIGWISGAAVVRLLGKLTSRTGARWDDRLVEASRGPCQFLLAVLFVRGAVAAFEPTAATEAWLERILRPLLVIGCAWAADRALGVGTTEMADRYEGKDQDPGHVRAARTRISMLRRIGSVSIAILAAALVLMQFDLVRQVGVSLLASAGIAGVVLGFAAQRSIATILAGLQISIAQPVRIGDVVVIEGEWGTIEEITLTFVVVRIWDQRRLVLPISQLLDKPFQNWTRSSPELLGTVFLHVDYTAPIDVLREEVRRVCEADPDWDGKVAGLVVFDALSTTLQVRALVSAPSAGQLFDLRCRVRERLVQRLQGIDGGRHLPRTRFEPSALEERRAEGQPEDTLRANPLPQPLTAPKT</sequence>
<feature type="domain" description="Mechanosensitive ion channel MscS" evidence="7">
    <location>
        <begin position="200"/>
        <end position="266"/>
    </location>
</feature>
<evidence type="ECO:0000256" key="1">
    <source>
        <dbReference type="ARBA" id="ARBA00004370"/>
    </source>
</evidence>
<dbReference type="GO" id="GO:0008381">
    <property type="term" value="F:mechanosensitive monoatomic ion channel activity"/>
    <property type="evidence" value="ECO:0007669"/>
    <property type="project" value="UniProtKB-ARBA"/>
</dbReference>
<keyword evidence="3 6" id="KW-1133">Transmembrane helix</keyword>
<dbReference type="PANTHER" id="PTHR30566">
    <property type="entry name" value="YNAI-RELATED MECHANOSENSITIVE ION CHANNEL"/>
    <property type="match status" value="1"/>
</dbReference>
<feature type="compositionally biased region" description="Basic and acidic residues" evidence="5">
    <location>
        <begin position="367"/>
        <end position="380"/>
    </location>
</feature>
<dbReference type="Proteomes" id="UP000309215">
    <property type="component" value="Unassembled WGS sequence"/>
</dbReference>
<organism evidence="8 9">
    <name type="scientific">Polyangium fumosum</name>
    <dbReference type="NCBI Taxonomy" id="889272"/>
    <lineage>
        <taxon>Bacteria</taxon>
        <taxon>Pseudomonadati</taxon>
        <taxon>Myxococcota</taxon>
        <taxon>Polyangia</taxon>
        <taxon>Polyangiales</taxon>
        <taxon>Polyangiaceae</taxon>
        <taxon>Polyangium</taxon>
    </lineage>
</organism>
<feature type="region of interest" description="Disordered" evidence="5">
    <location>
        <begin position="356"/>
        <end position="394"/>
    </location>
</feature>
<evidence type="ECO:0000313" key="9">
    <source>
        <dbReference type="Proteomes" id="UP000309215"/>
    </source>
</evidence>
<dbReference type="Gene3D" id="2.30.30.60">
    <property type="match status" value="1"/>
</dbReference>
<dbReference type="EMBL" id="SSMQ01000021">
    <property type="protein sequence ID" value="TKD05244.1"/>
    <property type="molecule type" value="Genomic_DNA"/>
</dbReference>
<name>A0A4U1JBE6_9BACT</name>
<feature type="transmembrane region" description="Helical" evidence="6">
    <location>
        <begin position="178"/>
        <end position="197"/>
    </location>
</feature>
<dbReference type="SUPFAM" id="SSF50182">
    <property type="entry name" value="Sm-like ribonucleoproteins"/>
    <property type="match status" value="1"/>
</dbReference>
<dbReference type="RefSeq" id="WP_136930792.1">
    <property type="nucleotide sequence ID" value="NZ_SSMQ01000021.1"/>
</dbReference>
<comment type="caution">
    <text evidence="8">The sequence shown here is derived from an EMBL/GenBank/DDBJ whole genome shotgun (WGS) entry which is preliminary data.</text>
</comment>
<feature type="transmembrane region" description="Helical" evidence="6">
    <location>
        <begin position="155"/>
        <end position="172"/>
    </location>
</feature>
<evidence type="ECO:0000256" key="2">
    <source>
        <dbReference type="ARBA" id="ARBA00022692"/>
    </source>
</evidence>
<keyword evidence="2 6" id="KW-0812">Transmembrane</keyword>
<keyword evidence="4 6" id="KW-0472">Membrane</keyword>
<dbReference type="InterPro" id="IPR010920">
    <property type="entry name" value="LSM_dom_sf"/>
</dbReference>
<accession>A0A4U1JBE6</accession>
<dbReference type="PANTHER" id="PTHR30566:SF25">
    <property type="entry name" value="INNER MEMBRANE PROTEIN"/>
    <property type="match status" value="1"/>
</dbReference>